<proteinExistence type="inferred from homology"/>
<dbReference type="RefSeq" id="WP_277864222.1">
    <property type="nucleotide sequence ID" value="NZ_JARRAG010000002.1"/>
</dbReference>
<evidence type="ECO:0000256" key="6">
    <source>
        <dbReference type="ARBA" id="ARBA00023027"/>
    </source>
</evidence>
<evidence type="ECO:0000256" key="5">
    <source>
        <dbReference type="ARBA" id="ARBA00022840"/>
    </source>
</evidence>
<evidence type="ECO:0000313" key="11">
    <source>
        <dbReference type="Proteomes" id="UP001216907"/>
    </source>
</evidence>
<keyword evidence="5 7" id="KW-0067">ATP-binding</keyword>
<feature type="binding site" evidence="7">
    <location>
        <begin position="504"/>
        <end position="507"/>
    </location>
    <ligand>
        <name>deamido-NAD(+)</name>
        <dbReference type="ChEBI" id="CHEBI:58437"/>
        <note>ligand shared between two neighboring subunits</note>
    </ligand>
</feature>
<dbReference type="InterPro" id="IPR022310">
    <property type="entry name" value="NAD/GMP_synthase"/>
</dbReference>
<dbReference type="Gene3D" id="3.60.110.10">
    <property type="entry name" value="Carbon-nitrogen hydrolase"/>
    <property type="match status" value="1"/>
</dbReference>
<feature type="domain" description="CN hydrolase" evidence="9">
    <location>
        <begin position="7"/>
        <end position="287"/>
    </location>
</feature>
<feature type="active site" description="For glutaminase activity" evidence="7">
    <location>
        <position position="114"/>
    </location>
</feature>
<feature type="active site" description="Proton acceptor; for glutaminase activity" evidence="7">
    <location>
        <position position="45"/>
    </location>
</feature>
<dbReference type="Gene3D" id="1.10.10.1140">
    <property type="entry name" value="Glutamine-dependent NAD+ synthetase, C-terminal domain"/>
    <property type="match status" value="1"/>
</dbReference>
<evidence type="ECO:0000256" key="7">
    <source>
        <dbReference type="HAMAP-Rule" id="MF_02090"/>
    </source>
</evidence>
<name>A0ABT6FK69_9BACT</name>
<organism evidence="10 11">
    <name type="scientific">Paludisphaera mucosa</name>
    <dbReference type="NCBI Taxonomy" id="3030827"/>
    <lineage>
        <taxon>Bacteria</taxon>
        <taxon>Pseudomonadati</taxon>
        <taxon>Planctomycetota</taxon>
        <taxon>Planctomycetia</taxon>
        <taxon>Isosphaerales</taxon>
        <taxon>Isosphaeraceae</taxon>
        <taxon>Paludisphaera</taxon>
    </lineage>
</organism>
<dbReference type="PROSITE" id="PS50263">
    <property type="entry name" value="CN_HYDROLASE"/>
    <property type="match status" value="1"/>
</dbReference>
<evidence type="ECO:0000259" key="9">
    <source>
        <dbReference type="PROSITE" id="PS50263"/>
    </source>
</evidence>
<dbReference type="CDD" id="cd00553">
    <property type="entry name" value="NAD_synthase"/>
    <property type="match status" value="1"/>
</dbReference>
<dbReference type="InterPro" id="IPR014729">
    <property type="entry name" value="Rossmann-like_a/b/a_fold"/>
</dbReference>
<comment type="function">
    <text evidence="7">Catalyzes the ATP-dependent amidation of deamido-NAD to form NAD. Uses L-glutamine as a nitrogen source.</text>
</comment>
<evidence type="ECO:0000256" key="8">
    <source>
        <dbReference type="PIRNR" id="PIRNR006630"/>
    </source>
</evidence>
<accession>A0ABT6FK69</accession>
<evidence type="ECO:0000256" key="3">
    <source>
        <dbReference type="ARBA" id="ARBA00022598"/>
    </source>
</evidence>
<feature type="binding site" evidence="7">
    <location>
        <position position="634"/>
    </location>
    <ligand>
        <name>deamido-NAD(+)</name>
        <dbReference type="ChEBI" id="CHEBI:58437"/>
        <note>ligand shared between two neighboring subunits</note>
    </ligand>
</feature>
<dbReference type="InterPro" id="IPR014445">
    <property type="entry name" value="Gln-dep_NAD_synthase"/>
</dbReference>
<feature type="binding site" evidence="7">
    <location>
        <position position="201"/>
    </location>
    <ligand>
        <name>L-glutamine</name>
        <dbReference type="ChEBI" id="CHEBI:58359"/>
    </ligand>
</feature>
<dbReference type="PIRSF" id="PIRSF006630">
    <property type="entry name" value="NADS_GAT"/>
    <property type="match status" value="1"/>
</dbReference>
<dbReference type="InterPro" id="IPR036526">
    <property type="entry name" value="C-N_Hydrolase_sf"/>
</dbReference>
<evidence type="ECO:0000256" key="2">
    <source>
        <dbReference type="ARBA" id="ARBA00007145"/>
    </source>
</evidence>
<dbReference type="InterPro" id="IPR041856">
    <property type="entry name" value="NAD+_synth_C"/>
</dbReference>
<feature type="binding site" evidence="7">
    <location>
        <begin position="366"/>
        <end position="373"/>
    </location>
    <ligand>
        <name>ATP</name>
        <dbReference type="ChEBI" id="CHEBI:30616"/>
    </ligand>
</feature>
<dbReference type="Gene3D" id="3.40.50.620">
    <property type="entry name" value="HUPs"/>
    <property type="match status" value="1"/>
</dbReference>
<dbReference type="EMBL" id="JARRAG010000002">
    <property type="protein sequence ID" value="MDG3007954.1"/>
    <property type="molecule type" value="Genomic_DNA"/>
</dbReference>
<comment type="caution">
    <text evidence="10">The sequence shown here is derived from an EMBL/GenBank/DDBJ whole genome shotgun (WGS) entry which is preliminary data.</text>
</comment>
<dbReference type="HAMAP" id="MF_02090">
    <property type="entry name" value="NadE_glutamine_dep"/>
    <property type="match status" value="1"/>
</dbReference>
<feature type="binding site" evidence="7">
    <location>
        <position position="207"/>
    </location>
    <ligand>
        <name>L-glutamine</name>
        <dbReference type="ChEBI" id="CHEBI:58359"/>
    </ligand>
</feature>
<feature type="binding site" evidence="7">
    <location>
        <position position="499"/>
    </location>
    <ligand>
        <name>deamido-NAD(+)</name>
        <dbReference type="ChEBI" id="CHEBI:58437"/>
        <note>ligand shared between two neighboring subunits</note>
    </ligand>
</feature>
<sequence length="673" mass="73142">MNVFGLVRVACASIRTSVGDPAANAREIVGVLGRTAGCDVVLFPELCLTGYTCADLFYQPTLLHAALDALATVVEANAGKARVVAVGLPLGVGPHLYNCVAVVDGRGVRGVVPKQHLPNYKEFYERRWFRPARGEEPAEVEILGRPTPFGVDLLFPAEGAGEAGRDVVLGVEICEDLWLPIPPSASQALAGATILLNASASNETIGKSAYRTDLVVGQSARCIAAYAYAGSGPTESTTDLVFGGHCLIAENGWRLEESRRVGDGRPVLRESHWIEQDVDVARLTFDRRSAATFESPVGPTRSFRRIPVGLGLTEPSDLKRFVAAAPFVPVDGPELNRRCAEIFEIQVAGLAKRVERLPAGSTLHLGVSGGLDSTLALLVAVKTLDLLGLDRKLLRGLTMPGFGTTSRTRTNAIALMEHLGVSSETIDIAGLALQAFQELKHKPFGIDVQGMDAPTFREALLDVPEEGRKDLVFENVQARLRTFLLMSRGFVVGTGDLSEMALGWSTYNADHMSMYNPNCSIPKTLVRFLVLYAAKHEFPEGPTRDTLTSIAETTISPELLPASKRGEILQSTEDALGPYELHDFFLYHAIRLGYPPEKILFLSRFAAFSKPYPPELVAKTLRTFLTRFFAQQYKRSCVPDGPKVGTVSLSPRGDWRMPSDADPAAWLRWAEGE</sequence>
<comment type="similarity">
    <text evidence="2 7 8">In the C-terminal section; belongs to the NAD synthetase family.</text>
</comment>
<feature type="binding site" evidence="7">
    <location>
        <position position="494"/>
    </location>
    <ligand>
        <name>ATP</name>
        <dbReference type="ChEBI" id="CHEBI:30616"/>
    </ligand>
</feature>
<keyword evidence="11" id="KW-1185">Reference proteome</keyword>
<keyword evidence="4 7" id="KW-0547">Nucleotide-binding</keyword>
<feature type="active site" description="Nucleophile; for glutaminase activity" evidence="7">
    <location>
        <position position="174"/>
    </location>
</feature>
<feature type="binding site" evidence="7">
    <location>
        <position position="120"/>
    </location>
    <ligand>
        <name>L-glutamine</name>
        <dbReference type="ChEBI" id="CHEBI:58359"/>
    </ligand>
</feature>
<evidence type="ECO:0000313" key="10">
    <source>
        <dbReference type="EMBL" id="MDG3007954.1"/>
    </source>
</evidence>
<dbReference type="Pfam" id="PF00795">
    <property type="entry name" value="CN_hydrolase"/>
    <property type="match status" value="1"/>
</dbReference>
<dbReference type="EC" id="6.3.5.1" evidence="7 8"/>
<gene>
    <name evidence="7" type="primary">nadE</name>
    <name evidence="10" type="ORF">PZE19_29675</name>
</gene>
<evidence type="ECO:0000256" key="1">
    <source>
        <dbReference type="ARBA" id="ARBA00005188"/>
    </source>
</evidence>
<feature type="binding site" evidence="7">
    <location>
        <position position="475"/>
    </location>
    <ligand>
        <name>deamido-NAD(+)</name>
        <dbReference type="ChEBI" id="CHEBI:58437"/>
        <note>ligand shared between two neighboring subunits</note>
    </ligand>
</feature>
<dbReference type="PANTHER" id="PTHR23090:SF9">
    <property type="entry name" value="GLUTAMINE-DEPENDENT NAD(+) SYNTHETASE"/>
    <property type="match status" value="1"/>
</dbReference>
<protein>
    <recommendedName>
        <fullName evidence="7 8">Glutamine-dependent NAD(+) synthetase</fullName>
        <ecNumber evidence="7 8">6.3.5.1</ecNumber>
    </recommendedName>
    <alternativeName>
        <fullName evidence="7 8">NAD(+) synthase [glutamine-hydrolyzing]</fullName>
    </alternativeName>
</protein>
<keyword evidence="6 7" id="KW-0520">NAD</keyword>
<dbReference type="PANTHER" id="PTHR23090">
    <property type="entry name" value="NH 3 /GLUTAMINE-DEPENDENT NAD + SYNTHETASE"/>
    <property type="match status" value="1"/>
</dbReference>
<dbReference type="Proteomes" id="UP001216907">
    <property type="component" value="Unassembled WGS sequence"/>
</dbReference>
<dbReference type="InterPro" id="IPR003010">
    <property type="entry name" value="C-N_Hydrolase"/>
</dbReference>
<dbReference type="SUPFAM" id="SSF56317">
    <property type="entry name" value="Carbon-nitrogen hydrolase"/>
    <property type="match status" value="1"/>
</dbReference>
<comment type="pathway">
    <text evidence="1 7 8">Cofactor biosynthesis; NAD(+) biosynthesis; NAD(+) from deamido-NAD(+) (L-Gln route): step 1/1.</text>
</comment>
<dbReference type="GO" id="GO:0008795">
    <property type="term" value="F:NAD+ synthase activity"/>
    <property type="evidence" value="ECO:0007669"/>
    <property type="project" value="UniProtKB-EC"/>
</dbReference>
<comment type="catalytic activity">
    <reaction evidence="7 8">
        <text>deamido-NAD(+) + L-glutamine + ATP + H2O = L-glutamate + AMP + diphosphate + NAD(+) + H(+)</text>
        <dbReference type="Rhea" id="RHEA:24384"/>
        <dbReference type="ChEBI" id="CHEBI:15377"/>
        <dbReference type="ChEBI" id="CHEBI:15378"/>
        <dbReference type="ChEBI" id="CHEBI:29985"/>
        <dbReference type="ChEBI" id="CHEBI:30616"/>
        <dbReference type="ChEBI" id="CHEBI:33019"/>
        <dbReference type="ChEBI" id="CHEBI:57540"/>
        <dbReference type="ChEBI" id="CHEBI:58359"/>
        <dbReference type="ChEBI" id="CHEBI:58437"/>
        <dbReference type="ChEBI" id="CHEBI:456215"/>
        <dbReference type="EC" id="6.3.5.1"/>
    </reaction>
</comment>
<keyword evidence="3 7" id="KW-0436">Ligase</keyword>
<dbReference type="SUPFAM" id="SSF52402">
    <property type="entry name" value="Adenine nucleotide alpha hydrolases-like"/>
    <property type="match status" value="1"/>
</dbReference>
<dbReference type="Pfam" id="PF02540">
    <property type="entry name" value="NAD_synthase"/>
    <property type="match status" value="1"/>
</dbReference>
<dbReference type="NCBIfam" id="NF002730">
    <property type="entry name" value="PRK02628.1"/>
    <property type="match status" value="1"/>
</dbReference>
<reference evidence="10 11" key="1">
    <citation type="submission" date="2023-03" db="EMBL/GenBank/DDBJ databases">
        <title>Paludisphaera mucosa sp. nov. a novel planctomycete from northern fen.</title>
        <authorList>
            <person name="Ivanova A."/>
        </authorList>
    </citation>
    <scope>NUCLEOTIDE SEQUENCE [LARGE SCALE GENOMIC DNA]</scope>
    <source>
        <strain evidence="10 11">Pla2</strain>
    </source>
</reference>
<evidence type="ECO:0000256" key="4">
    <source>
        <dbReference type="ARBA" id="ARBA00022741"/>
    </source>
</evidence>
<dbReference type="InterPro" id="IPR003694">
    <property type="entry name" value="NAD_synthase"/>
</dbReference>
<dbReference type="CDD" id="cd07570">
    <property type="entry name" value="GAT_Gln-NAD-synth"/>
    <property type="match status" value="1"/>
</dbReference>